<dbReference type="PANTHER" id="PTHR21310">
    <property type="entry name" value="AMINOGLYCOSIDE PHOSPHOTRANSFERASE-RELATED-RELATED"/>
    <property type="match status" value="1"/>
</dbReference>
<dbReference type="eggNOG" id="ENOG502RHIP">
    <property type="taxonomic scope" value="Eukaryota"/>
</dbReference>
<dbReference type="PANTHER" id="PTHR21310:SF59">
    <property type="entry name" value="AMINOGLYCOSIDE PHOSPHOTRANSFERASE DOMAIN-CONTAINING PROTEIN"/>
    <property type="match status" value="1"/>
</dbReference>
<accession>R7YTK1</accession>
<dbReference type="STRING" id="1168221.R7YTK1"/>
<dbReference type="InterPro" id="IPR011009">
    <property type="entry name" value="Kinase-like_dom_sf"/>
</dbReference>
<dbReference type="InterPro" id="IPR002575">
    <property type="entry name" value="Aminoglycoside_PTrfase"/>
</dbReference>
<sequence length="358" mass="39355">MSGSIIMHLPPINLHIYPQIAMSYGSISVDGRSRPASPSASLDSPDFSSVQRHVNQALRSSRASVQQIERLQGRLHRIYLLSIADGSRLVLKCRPSCNTRLLRHEQQSLEAEARVLDMVKVNAVYLPLPSRLKYDPEGSGIGAPFLLRSYLLGTPLSHPALRLSTAERARIDATLGAHLRSLSALRAPAFGPFCRVLAGTGSPTWREAFLSLLESVLRDAEDMMLSVPYDGIRYCVAQHAHLLDQVTEARLVALDAGLPRNVLVDERSRQVCGLLGFGNVVWGDPAMAGVFAGASEAFYEGFGQLPARSGAERVRMLIYAVYRAVVAVVTHYYRPQSDDEELEARRSLTWALNQLAVV</sequence>
<name>R7YTK1_CONA1</name>
<organism evidence="2 3">
    <name type="scientific">Coniosporium apollinis (strain CBS 100218)</name>
    <name type="common">Rock-inhabiting black yeast</name>
    <dbReference type="NCBI Taxonomy" id="1168221"/>
    <lineage>
        <taxon>Eukaryota</taxon>
        <taxon>Fungi</taxon>
        <taxon>Dikarya</taxon>
        <taxon>Ascomycota</taxon>
        <taxon>Pezizomycotina</taxon>
        <taxon>Dothideomycetes</taxon>
        <taxon>Dothideomycetes incertae sedis</taxon>
        <taxon>Coniosporium</taxon>
    </lineage>
</organism>
<dbReference type="GeneID" id="19901711"/>
<dbReference type="OMA" id="RMFWGDP"/>
<dbReference type="OrthoDB" id="5210591at2759"/>
<dbReference type="EMBL" id="JH767572">
    <property type="protein sequence ID" value="EON65163.1"/>
    <property type="molecule type" value="Genomic_DNA"/>
</dbReference>
<dbReference type="Pfam" id="PF01636">
    <property type="entry name" value="APH"/>
    <property type="match status" value="1"/>
</dbReference>
<keyword evidence="3" id="KW-1185">Reference proteome</keyword>
<feature type="domain" description="Aminoglycoside phosphotransferase" evidence="1">
    <location>
        <begin position="72"/>
        <end position="287"/>
    </location>
</feature>
<dbReference type="HOGENOM" id="CLU_019843_0_0_1"/>
<dbReference type="Proteomes" id="UP000016924">
    <property type="component" value="Unassembled WGS sequence"/>
</dbReference>
<reference evidence="3" key="1">
    <citation type="submission" date="2012-06" db="EMBL/GenBank/DDBJ databases">
        <title>The genome sequence of Coniosporium apollinis CBS 100218.</title>
        <authorList>
            <consortium name="The Broad Institute Genome Sequencing Platform"/>
            <person name="Cuomo C."/>
            <person name="Gorbushina A."/>
            <person name="Noack S."/>
            <person name="Walker B."/>
            <person name="Young S.K."/>
            <person name="Zeng Q."/>
            <person name="Gargeya S."/>
            <person name="Fitzgerald M."/>
            <person name="Haas B."/>
            <person name="Abouelleil A."/>
            <person name="Alvarado L."/>
            <person name="Arachchi H.M."/>
            <person name="Berlin A.M."/>
            <person name="Chapman S.B."/>
            <person name="Goldberg J."/>
            <person name="Griggs A."/>
            <person name="Gujja S."/>
            <person name="Hansen M."/>
            <person name="Howarth C."/>
            <person name="Imamovic A."/>
            <person name="Larimer J."/>
            <person name="McCowan C."/>
            <person name="Montmayeur A."/>
            <person name="Murphy C."/>
            <person name="Neiman D."/>
            <person name="Pearson M."/>
            <person name="Priest M."/>
            <person name="Roberts A."/>
            <person name="Saif S."/>
            <person name="Shea T."/>
            <person name="Sisk P."/>
            <person name="Sykes S."/>
            <person name="Wortman J."/>
            <person name="Nusbaum C."/>
            <person name="Birren B."/>
        </authorList>
    </citation>
    <scope>NUCLEOTIDE SEQUENCE [LARGE SCALE GENOMIC DNA]</scope>
    <source>
        <strain evidence="3">CBS 100218</strain>
    </source>
</reference>
<dbReference type="SUPFAM" id="SSF56112">
    <property type="entry name" value="Protein kinase-like (PK-like)"/>
    <property type="match status" value="1"/>
</dbReference>
<evidence type="ECO:0000313" key="2">
    <source>
        <dbReference type="EMBL" id="EON65163.1"/>
    </source>
</evidence>
<dbReference type="RefSeq" id="XP_007780480.1">
    <property type="nucleotide sequence ID" value="XM_007782290.1"/>
</dbReference>
<dbReference type="Gene3D" id="3.30.200.20">
    <property type="entry name" value="Phosphorylase Kinase, domain 1"/>
    <property type="match status" value="1"/>
</dbReference>
<proteinExistence type="predicted"/>
<gene>
    <name evidence="2" type="ORF">W97_04400</name>
</gene>
<protein>
    <recommendedName>
        <fullName evidence="1">Aminoglycoside phosphotransferase domain-containing protein</fullName>
    </recommendedName>
</protein>
<evidence type="ECO:0000259" key="1">
    <source>
        <dbReference type="Pfam" id="PF01636"/>
    </source>
</evidence>
<dbReference type="AlphaFoldDB" id="R7YTK1"/>
<dbReference type="InterPro" id="IPR051678">
    <property type="entry name" value="AGP_Transferase"/>
</dbReference>
<evidence type="ECO:0000313" key="3">
    <source>
        <dbReference type="Proteomes" id="UP000016924"/>
    </source>
</evidence>